<evidence type="ECO:0000256" key="4">
    <source>
        <dbReference type="RuleBase" id="RU003330"/>
    </source>
</evidence>
<comment type="similarity">
    <text evidence="4">Belongs to the adenylate kinase family.</text>
</comment>
<keyword evidence="2" id="KW-0547">Nucleotide-binding</keyword>
<dbReference type="CDD" id="cd01428">
    <property type="entry name" value="ADK"/>
    <property type="match status" value="1"/>
</dbReference>
<keyword evidence="1 4" id="KW-0808">Transferase</keyword>
<evidence type="ECO:0000256" key="2">
    <source>
        <dbReference type="ARBA" id="ARBA00022741"/>
    </source>
</evidence>
<evidence type="ECO:0000256" key="5">
    <source>
        <dbReference type="SAM" id="MobiDB-lite"/>
    </source>
</evidence>
<dbReference type="InterPro" id="IPR006259">
    <property type="entry name" value="Adenyl_kin_sub"/>
</dbReference>
<dbReference type="PANTHER" id="PTHR23359">
    <property type="entry name" value="NUCLEOTIDE KINASE"/>
    <property type="match status" value="1"/>
</dbReference>
<dbReference type="AlphaFoldDB" id="A0A7S1UH67"/>
<dbReference type="Gene3D" id="3.40.50.300">
    <property type="entry name" value="P-loop containing nucleotide triphosphate hydrolases"/>
    <property type="match status" value="1"/>
</dbReference>
<name>A0A7S1UH67_9STRA</name>
<proteinExistence type="inferred from homology"/>
<reference evidence="6" key="1">
    <citation type="submission" date="2021-01" db="EMBL/GenBank/DDBJ databases">
        <authorList>
            <person name="Corre E."/>
            <person name="Pelletier E."/>
            <person name="Niang G."/>
            <person name="Scheremetjew M."/>
            <person name="Finn R."/>
            <person name="Kale V."/>
            <person name="Holt S."/>
            <person name="Cochrane G."/>
            <person name="Meng A."/>
            <person name="Brown T."/>
            <person name="Cohen L."/>
        </authorList>
    </citation>
    <scope>NUCLEOTIDE SEQUENCE</scope>
    <source>
        <strain evidence="6">CCMP2877</strain>
    </source>
</reference>
<keyword evidence="3 4" id="KW-0418">Kinase</keyword>
<protein>
    <recommendedName>
        <fullName evidence="7">Adenylate kinase active site lid domain-containing protein</fullName>
    </recommendedName>
</protein>
<dbReference type="Pfam" id="PF00406">
    <property type="entry name" value="ADK"/>
    <property type="match status" value="1"/>
</dbReference>
<dbReference type="InterPro" id="IPR027417">
    <property type="entry name" value="P-loop_NTPase"/>
</dbReference>
<organism evidence="6">
    <name type="scientific">Phaeomonas parva</name>
    <dbReference type="NCBI Taxonomy" id="124430"/>
    <lineage>
        <taxon>Eukaryota</taxon>
        <taxon>Sar</taxon>
        <taxon>Stramenopiles</taxon>
        <taxon>Ochrophyta</taxon>
        <taxon>Pinguiophyceae</taxon>
        <taxon>Pinguiochrysidales</taxon>
        <taxon>Pinguiochrysidaceae</taxon>
        <taxon>Phaeomonas</taxon>
    </lineage>
</organism>
<dbReference type="GO" id="GO:0004017">
    <property type="term" value="F:AMP kinase activity"/>
    <property type="evidence" value="ECO:0007669"/>
    <property type="project" value="InterPro"/>
</dbReference>
<evidence type="ECO:0000313" key="6">
    <source>
        <dbReference type="EMBL" id="CAD9267955.1"/>
    </source>
</evidence>
<dbReference type="SUPFAM" id="SSF52540">
    <property type="entry name" value="P-loop containing nucleoside triphosphate hydrolases"/>
    <property type="match status" value="1"/>
</dbReference>
<evidence type="ECO:0000256" key="3">
    <source>
        <dbReference type="ARBA" id="ARBA00022777"/>
    </source>
</evidence>
<feature type="compositionally biased region" description="Pro residues" evidence="5">
    <location>
        <begin position="1"/>
        <end position="20"/>
    </location>
</feature>
<accession>A0A7S1UH67</accession>
<dbReference type="PRINTS" id="PR00094">
    <property type="entry name" value="ADENYLTKNASE"/>
</dbReference>
<dbReference type="InterPro" id="IPR000850">
    <property type="entry name" value="Adenylat/UMP-CMP_kin"/>
</dbReference>
<evidence type="ECO:0000256" key="1">
    <source>
        <dbReference type="ARBA" id="ARBA00022679"/>
    </source>
</evidence>
<dbReference type="EMBL" id="HBGJ01042055">
    <property type="protein sequence ID" value="CAD9267955.1"/>
    <property type="molecule type" value="Transcribed_RNA"/>
</dbReference>
<sequence>MDGARKPPPLPKPNPNPNPTPNSEKLGFIIAGAPASGKGTQCKAISERYNVKHISTGDALRAQVKGKTALGMKAKGFMDAGDLVPDELVMNIVKAATEDVADDQGYLLDGVPRTMPQAHMLKDLGIDPSAFILLNVPDEILVERITGRRIDPVTGESYHVKFFPPPAGEIAARVYQRSDDTESALRTRLVKFHENVAAVKGFYSDVMVEVNGNQQKAVVQAEIMAGVDKLLAKKKHAH</sequence>
<feature type="region of interest" description="Disordered" evidence="5">
    <location>
        <begin position="1"/>
        <end position="26"/>
    </location>
</feature>
<evidence type="ECO:0008006" key="7">
    <source>
        <dbReference type="Google" id="ProtNLM"/>
    </source>
</evidence>
<dbReference type="NCBIfam" id="TIGR01351">
    <property type="entry name" value="adk"/>
    <property type="match status" value="1"/>
</dbReference>
<dbReference type="GO" id="GO:0005524">
    <property type="term" value="F:ATP binding"/>
    <property type="evidence" value="ECO:0007669"/>
    <property type="project" value="InterPro"/>
</dbReference>
<dbReference type="HAMAP" id="MF_00235">
    <property type="entry name" value="Adenylate_kinase_Adk"/>
    <property type="match status" value="1"/>
</dbReference>
<gene>
    <name evidence="6" type="ORF">PPAR1163_LOCUS26386</name>
</gene>